<dbReference type="InterPro" id="IPR011009">
    <property type="entry name" value="Kinase-like_dom_sf"/>
</dbReference>
<keyword evidence="2" id="KW-0808">Transferase</keyword>
<reference evidence="7 8" key="1">
    <citation type="submission" date="2020-08" db="EMBL/GenBank/DDBJ databases">
        <title>Sequencing the genomes of 1000 actinobacteria strains.</title>
        <authorList>
            <person name="Klenk H.-P."/>
        </authorList>
    </citation>
    <scope>NUCLEOTIDE SEQUENCE [LARGE SCALE GENOMIC DNA]</scope>
    <source>
        <strain evidence="7 8">DSM 45518</strain>
    </source>
</reference>
<dbReference type="SUPFAM" id="SSF56112">
    <property type="entry name" value="Protein kinase-like (PK-like)"/>
    <property type="match status" value="1"/>
</dbReference>
<dbReference type="CDD" id="cd14014">
    <property type="entry name" value="STKc_PknB_like"/>
    <property type="match status" value="1"/>
</dbReference>
<keyword evidence="5" id="KW-0067">ATP-binding</keyword>
<sequence length="472" mass="50704">MMTAPGDLIAGRWRVLGPLAQGGLGHVWLAADERTGRTVAVKKCGLPQSLTPEKRSLVRLWVPREARAFARIHHPNVIRTLDVLLDGDAPWIVMEYVPSRSLLDLILDEGPMPPARVARIGLDLLAALTAAWDADVLHLDVKPSNVLIADDGRAVLTDFGPAGSKAGVAALAEADVILGSPKYVAPERLFDLVTDERCDLWSLGATLYHAVEGRTPFTRDTTDDALHAADAGTPDPYELAGPLEPVLTGLMRRDPATRMTAAEARRRLRRIAPATRRTTLLRAGTAVTAAAAIACAGVAFAGRPAGTPASPPVSATPVSAPPATLPAGLTWWTEPKDEYRVAMPATWQPSFRGGRLTCTAPDGRTVMGVSRWTAPGDPVVALTAVETRTRTARPDYRRLRISPVPDTAGALWEYTYEDPEGRRIRAVRQIVPVGDRSYAVDWRAPAADWSSGLPTLLTVLPTLGPVPAKQPR</sequence>
<evidence type="ECO:0000256" key="2">
    <source>
        <dbReference type="ARBA" id="ARBA00022679"/>
    </source>
</evidence>
<dbReference type="PROSITE" id="PS00108">
    <property type="entry name" value="PROTEIN_KINASE_ST"/>
    <property type="match status" value="1"/>
</dbReference>
<dbReference type="Gene3D" id="3.30.200.20">
    <property type="entry name" value="Phosphorylase Kinase, domain 1"/>
    <property type="match status" value="1"/>
</dbReference>
<evidence type="ECO:0000256" key="1">
    <source>
        <dbReference type="ARBA" id="ARBA00012513"/>
    </source>
</evidence>
<dbReference type="PANTHER" id="PTHR43671">
    <property type="entry name" value="SERINE/THREONINE-PROTEIN KINASE NEK"/>
    <property type="match status" value="1"/>
</dbReference>
<dbReference type="EC" id="2.7.11.1" evidence="1"/>
<dbReference type="Pfam" id="PF00069">
    <property type="entry name" value="Pkinase"/>
    <property type="match status" value="1"/>
</dbReference>
<dbReference type="InterPro" id="IPR008271">
    <property type="entry name" value="Ser/Thr_kinase_AS"/>
</dbReference>
<dbReference type="InterPro" id="IPR000719">
    <property type="entry name" value="Prot_kinase_dom"/>
</dbReference>
<accession>A0A7W7CQX7</accession>
<feature type="domain" description="Protein kinase" evidence="6">
    <location>
        <begin position="13"/>
        <end position="271"/>
    </location>
</feature>
<dbReference type="InterPro" id="IPR050660">
    <property type="entry name" value="NEK_Ser/Thr_kinase"/>
</dbReference>
<keyword evidence="3" id="KW-0547">Nucleotide-binding</keyword>
<evidence type="ECO:0000256" key="3">
    <source>
        <dbReference type="ARBA" id="ARBA00022741"/>
    </source>
</evidence>
<dbReference type="Proteomes" id="UP000542742">
    <property type="component" value="Unassembled WGS sequence"/>
</dbReference>
<evidence type="ECO:0000256" key="5">
    <source>
        <dbReference type="ARBA" id="ARBA00022840"/>
    </source>
</evidence>
<dbReference type="GO" id="GO:0005524">
    <property type="term" value="F:ATP binding"/>
    <property type="evidence" value="ECO:0007669"/>
    <property type="project" value="UniProtKB-KW"/>
</dbReference>
<protein>
    <recommendedName>
        <fullName evidence="1">non-specific serine/threonine protein kinase</fullName>
        <ecNumber evidence="1">2.7.11.1</ecNumber>
    </recommendedName>
</protein>
<dbReference type="GO" id="GO:0004674">
    <property type="term" value="F:protein serine/threonine kinase activity"/>
    <property type="evidence" value="ECO:0007669"/>
    <property type="project" value="UniProtKB-EC"/>
</dbReference>
<proteinExistence type="predicted"/>
<comment type="caution">
    <text evidence="7">The sequence shown here is derived from an EMBL/GenBank/DDBJ whole genome shotgun (WGS) entry which is preliminary data.</text>
</comment>
<keyword evidence="8" id="KW-1185">Reference proteome</keyword>
<gene>
    <name evidence="7" type="ORF">BKA14_001429</name>
</gene>
<keyword evidence="4" id="KW-0418">Kinase</keyword>
<dbReference type="AlphaFoldDB" id="A0A7W7CQX7"/>
<organism evidence="7 8">
    <name type="scientific">Paractinoplanes abujensis</name>
    <dbReference type="NCBI Taxonomy" id="882441"/>
    <lineage>
        <taxon>Bacteria</taxon>
        <taxon>Bacillati</taxon>
        <taxon>Actinomycetota</taxon>
        <taxon>Actinomycetes</taxon>
        <taxon>Micromonosporales</taxon>
        <taxon>Micromonosporaceae</taxon>
        <taxon>Paractinoplanes</taxon>
    </lineage>
</organism>
<name>A0A7W7CQX7_9ACTN</name>
<dbReference type="PANTHER" id="PTHR43671:SF13">
    <property type="entry name" value="SERINE_THREONINE-PROTEIN KINASE NEK2"/>
    <property type="match status" value="1"/>
</dbReference>
<dbReference type="Gene3D" id="1.10.510.10">
    <property type="entry name" value="Transferase(Phosphotransferase) domain 1"/>
    <property type="match status" value="1"/>
</dbReference>
<dbReference type="PROSITE" id="PS50011">
    <property type="entry name" value="PROTEIN_KINASE_DOM"/>
    <property type="match status" value="1"/>
</dbReference>
<evidence type="ECO:0000256" key="4">
    <source>
        <dbReference type="ARBA" id="ARBA00022777"/>
    </source>
</evidence>
<evidence type="ECO:0000313" key="7">
    <source>
        <dbReference type="EMBL" id="MBB4691281.1"/>
    </source>
</evidence>
<dbReference type="SMART" id="SM00220">
    <property type="entry name" value="S_TKc"/>
    <property type="match status" value="1"/>
</dbReference>
<evidence type="ECO:0000259" key="6">
    <source>
        <dbReference type="PROSITE" id="PS50011"/>
    </source>
</evidence>
<dbReference type="EMBL" id="JACHMF010000001">
    <property type="protein sequence ID" value="MBB4691281.1"/>
    <property type="molecule type" value="Genomic_DNA"/>
</dbReference>
<evidence type="ECO:0000313" key="8">
    <source>
        <dbReference type="Proteomes" id="UP000542742"/>
    </source>
</evidence>